<evidence type="ECO:0000313" key="2">
    <source>
        <dbReference type="Proteomes" id="UP001480082"/>
    </source>
</evidence>
<name>A0ACC6T6N4_9HYPH</name>
<dbReference type="EMBL" id="JAMYRI010000022">
    <property type="protein sequence ID" value="MER9287597.1"/>
    <property type="molecule type" value="Genomic_DNA"/>
</dbReference>
<protein>
    <submittedName>
        <fullName evidence="1">Glycosyltransferase family 2 protein</fullName>
    </submittedName>
</protein>
<proteinExistence type="predicted"/>
<gene>
    <name evidence="1" type="ORF">NKI81_27250</name>
</gene>
<sequence length="250" mass="28271">MKLSVIMPVYNRERYVVSALRSLVRQHDAADLDIIVIDDGSTDGSAEAVRSMMAENACIRLFRQENMGVTRARNAGLRLLTPETELVSFLDSDDVSPAGRFKADIACFDADPALELTYSLMMMVEHIDDDLLEPCPGSHCMTVRGIHLSSGIFSRKLIERIGGFDEAFGQAEDTDYLLRTFESGPRFVLPDTVSLYYRRHPGNMTKQVDTSLREFLRAIHKSMKRRKADPSLRGIEGIFDVKELANWRFM</sequence>
<comment type="caution">
    <text evidence="1">The sequence shown here is derived from an EMBL/GenBank/DDBJ whole genome shotgun (WGS) entry which is preliminary data.</text>
</comment>
<keyword evidence="2" id="KW-1185">Reference proteome</keyword>
<evidence type="ECO:0000313" key="1">
    <source>
        <dbReference type="EMBL" id="MER9287597.1"/>
    </source>
</evidence>
<organism evidence="1 2">
    <name type="scientific">Mesorhizobium australicum</name>
    <dbReference type="NCBI Taxonomy" id="536018"/>
    <lineage>
        <taxon>Bacteria</taxon>
        <taxon>Pseudomonadati</taxon>
        <taxon>Pseudomonadota</taxon>
        <taxon>Alphaproteobacteria</taxon>
        <taxon>Hyphomicrobiales</taxon>
        <taxon>Phyllobacteriaceae</taxon>
        <taxon>Mesorhizobium</taxon>
    </lineage>
</organism>
<accession>A0ACC6T6N4</accession>
<dbReference type="Proteomes" id="UP001480082">
    <property type="component" value="Unassembled WGS sequence"/>
</dbReference>
<reference evidence="1 2" key="1">
    <citation type="journal article" date="2024" name="Proc. Natl. Acad. Sci. U.S.A.">
        <title>The evolutionary genomics of adaptation to stress in wild rhizobium bacteria.</title>
        <authorList>
            <person name="Kehlet-Delgado H."/>
            <person name="Montoya A.P."/>
            <person name="Jensen K.T."/>
            <person name="Wendlandt C.E."/>
            <person name="Dexheimer C."/>
            <person name="Roberts M."/>
            <person name="Torres Martinez L."/>
            <person name="Friesen M.L."/>
            <person name="Griffitts J.S."/>
            <person name="Porter S.S."/>
        </authorList>
    </citation>
    <scope>NUCLEOTIDE SEQUENCE [LARGE SCALE GENOMIC DNA]</scope>
    <source>
        <strain evidence="1 2">M0468</strain>
    </source>
</reference>